<sequence length="262" mass="29532">MAWERLKTDYKDAVWSGLRKFIPIDNGDGSYSVKDVTQYTVYDESFFGAYDANRINTAVNAIMAALENGTDLYEVFTEFFENQKVEFDKRANLDLDSFNIFLDNLQATANADVVQLKKDYTSEMTTFENNQEILFNQWFSMIKDQLSADAAGKLQDEINDVETHIRNLAVKIHFNDTVGTAAAITVQNVTSGNKYTVTDYTQPLYLTEAGEYTISIANDNYIVAPKTFSISNADLMTHKTFRIMDGNGLAFVDGFVGAYVNK</sequence>
<reference evidence="1" key="1">
    <citation type="journal article" date="2021" name="Proc. Natl. Acad. Sci. U.S.A.">
        <title>A Catalog of Tens of Thousands of Viruses from Human Metagenomes Reveals Hidden Associations with Chronic Diseases.</title>
        <authorList>
            <person name="Tisza M.J."/>
            <person name="Buck C.B."/>
        </authorList>
    </citation>
    <scope>NUCLEOTIDE SEQUENCE</scope>
    <source>
        <strain evidence="1">CtwQg18</strain>
    </source>
</reference>
<accession>A0A8S5MIY8</accession>
<protein>
    <submittedName>
        <fullName evidence="1">Uncharacterized protein</fullName>
    </submittedName>
</protein>
<evidence type="ECO:0000313" key="1">
    <source>
        <dbReference type="EMBL" id="DAD82174.1"/>
    </source>
</evidence>
<dbReference type="EMBL" id="BK014913">
    <property type="protein sequence ID" value="DAD82174.1"/>
    <property type="molecule type" value="Genomic_DNA"/>
</dbReference>
<organism evidence="1">
    <name type="scientific">Siphoviridae sp. ctwQg18</name>
    <dbReference type="NCBI Taxonomy" id="2826516"/>
    <lineage>
        <taxon>Viruses</taxon>
        <taxon>Duplodnaviria</taxon>
        <taxon>Heunggongvirae</taxon>
        <taxon>Uroviricota</taxon>
        <taxon>Caudoviricetes</taxon>
    </lineage>
</organism>
<name>A0A8S5MIY8_9CAUD</name>
<proteinExistence type="predicted"/>
<dbReference type="EMBL" id="BK014913">
    <property type="protein sequence ID" value="DAD82211.1"/>
    <property type="molecule type" value="Genomic_DNA"/>
</dbReference>